<dbReference type="CDD" id="cd15538">
    <property type="entry name" value="PHD_PRKCBP1"/>
    <property type="match status" value="1"/>
</dbReference>
<evidence type="ECO:0000256" key="10">
    <source>
        <dbReference type="ARBA" id="ARBA00023163"/>
    </source>
</evidence>
<dbReference type="InterPro" id="IPR002893">
    <property type="entry name" value="Znf_MYND"/>
</dbReference>
<dbReference type="SMART" id="SM00297">
    <property type="entry name" value="BROMO"/>
    <property type="match status" value="1"/>
</dbReference>
<dbReference type="PANTHER" id="PTHR46453:SF5">
    <property type="entry name" value="PROTEIN KINASE C-BINDING PROTEIN 1 ISOFORM X1"/>
    <property type="match status" value="1"/>
</dbReference>
<keyword evidence="4" id="KW-0479">Metal-binding</keyword>
<evidence type="ECO:0000259" key="17">
    <source>
        <dbReference type="PROSITE" id="PS50812"/>
    </source>
</evidence>
<keyword evidence="9 12" id="KW-0103">Bromodomain</keyword>
<evidence type="ECO:0000256" key="2">
    <source>
        <dbReference type="ARBA" id="ARBA00004286"/>
    </source>
</evidence>
<feature type="domain" description="MYND-type" evidence="18">
    <location>
        <begin position="1628"/>
        <end position="1662"/>
    </location>
</feature>
<dbReference type="Pfam" id="PF24324">
    <property type="entry name" value="MYND_ZMYND11_ZMYD8"/>
    <property type="match status" value="1"/>
</dbReference>
<name>A0A9P0FVD7_CHRIL</name>
<dbReference type="InterPro" id="IPR019786">
    <property type="entry name" value="Zinc_finger_PHD-type_CS"/>
</dbReference>
<feature type="region of interest" description="Disordered" evidence="14">
    <location>
        <begin position="1"/>
        <end position="99"/>
    </location>
</feature>
<evidence type="ECO:0000256" key="13">
    <source>
        <dbReference type="PROSITE-ProRule" id="PRU00134"/>
    </source>
</evidence>
<feature type="region of interest" description="Disordered" evidence="14">
    <location>
        <begin position="818"/>
        <end position="1072"/>
    </location>
</feature>
<feature type="compositionally biased region" description="Basic and acidic residues" evidence="14">
    <location>
        <begin position="1"/>
        <end position="11"/>
    </location>
</feature>
<dbReference type="OrthoDB" id="298344at2759"/>
<gene>
    <name evidence="19" type="ORF">CINC_LOCUS9330</name>
</gene>
<dbReference type="CDD" id="cd20160">
    <property type="entry name" value="PWWP_PRKCBP1"/>
    <property type="match status" value="1"/>
</dbReference>
<dbReference type="InterPro" id="IPR057053">
    <property type="entry name" value="MYND_ZMYND11_ZMYD8"/>
</dbReference>
<keyword evidence="20" id="KW-1185">Reference proteome</keyword>
<dbReference type="InterPro" id="IPR019787">
    <property type="entry name" value="Znf_PHD-finger"/>
</dbReference>
<feature type="domain" description="Bromo" evidence="15">
    <location>
        <begin position="480"/>
        <end position="550"/>
    </location>
</feature>
<dbReference type="SUPFAM" id="SSF63748">
    <property type="entry name" value="Tudor/PWWP/MBT"/>
    <property type="match status" value="1"/>
</dbReference>
<evidence type="ECO:0000256" key="7">
    <source>
        <dbReference type="ARBA" id="ARBA00022853"/>
    </source>
</evidence>
<dbReference type="SUPFAM" id="SSF144232">
    <property type="entry name" value="HIT/MYND zinc finger-like"/>
    <property type="match status" value="1"/>
</dbReference>
<dbReference type="GO" id="GO:0008270">
    <property type="term" value="F:zinc ion binding"/>
    <property type="evidence" value="ECO:0007669"/>
    <property type="project" value="UniProtKB-KW"/>
</dbReference>
<dbReference type="SMART" id="SM00293">
    <property type="entry name" value="PWWP"/>
    <property type="match status" value="1"/>
</dbReference>
<dbReference type="SUPFAM" id="SSF47370">
    <property type="entry name" value="Bromodomain"/>
    <property type="match status" value="1"/>
</dbReference>
<protein>
    <recommendedName>
        <fullName evidence="21">ZMYND8 protein</fullName>
    </recommendedName>
</protein>
<evidence type="ECO:0000256" key="9">
    <source>
        <dbReference type="ARBA" id="ARBA00023117"/>
    </source>
</evidence>
<keyword evidence="7" id="KW-0156">Chromatin regulator</keyword>
<feature type="region of interest" description="Disordered" evidence="14">
    <location>
        <begin position="712"/>
        <end position="737"/>
    </location>
</feature>
<evidence type="ECO:0000256" key="11">
    <source>
        <dbReference type="ARBA" id="ARBA00023242"/>
    </source>
</evidence>
<proteinExistence type="predicted"/>
<feature type="region of interest" description="Disordered" evidence="14">
    <location>
        <begin position="132"/>
        <end position="156"/>
    </location>
</feature>
<dbReference type="SUPFAM" id="SSF57903">
    <property type="entry name" value="FYVE/PHD zinc finger"/>
    <property type="match status" value="1"/>
</dbReference>
<evidence type="ECO:0000259" key="15">
    <source>
        <dbReference type="PROSITE" id="PS50014"/>
    </source>
</evidence>
<feature type="domain" description="PHD-type" evidence="16">
    <location>
        <begin position="389"/>
        <end position="447"/>
    </location>
</feature>
<evidence type="ECO:0000256" key="14">
    <source>
        <dbReference type="SAM" id="MobiDB-lite"/>
    </source>
</evidence>
<feature type="region of interest" description="Disordered" evidence="14">
    <location>
        <begin position="1666"/>
        <end position="1690"/>
    </location>
</feature>
<dbReference type="InterPro" id="IPR056987">
    <property type="entry name" value="ZMYND8_CC"/>
</dbReference>
<dbReference type="Proteomes" id="UP001154114">
    <property type="component" value="Chromosome 3"/>
</dbReference>
<dbReference type="Gene3D" id="2.30.30.140">
    <property type="match status" value="1"/>
</dbReference>
<feature type="compositionally biased region" description="Polar residues" evidence="14">
    <location>
        <begin position="856"/>
        <end position="874"/>
    </location>
</feature>
<dbReference type="PROSITE" id="PS01359">
    <property type="entry name" value="ZF_PHD_1"/>
    <property type="match status" value="1"/>
</dbReference>
<evidence type="ECO:0000256" key="4">
    <source>
        <dbReference type="ARBA" id="ARBA00022723"/>
    </source>
</evidence>
<evidence type="ECO:0000313" key="19">
    <source>
        <dbReference type="EMBL" id="CAH0600377.1"/>
    </source>
</evidence>
<sequence>MEESTEPHMETDVSSTTEDVPESQEVTGSDGNVEMFIVVEKTDEESDGNDESEKQPTQAEETSTNVPTPTEDAIPVVEEVNKSPVKSPTKDKVVKSPSKAVPDVVMIIESEPQKTNEVEPFVKIQLVEVADSSVKEPSTNANDDKPAPVQNSIEKVELKPVYNSPVKELKSQDSVKSSPVKELVIEKVPVNGKFQCNDSVKIDEGSNESLVIITPMEVTIDVESNDSQNDSLIDVSEKEHNKSISRELKSLINSAKESKIISECTQLTSKTRKSRAAVDTSSSSLNASLTEPNKISDGRRNSCNSQKSNCSEKSDKVTLKRSMRSQNPEFVSKVKQFLNSVTGKCKDEDYLLEDEPEEKVAVEPCRGTPPKIKKTDYVFGEKGNKLRLDSYCWRCHWPAEQATNEKMHPPMQCTVCPRSFHYKCLTTTERNKICPEKSWVCPECMTVLQAESSETRSPAMKKISLGMLCDLLKHALERMMDLNGVEPFLHAVDRTAFPDYDKYVVHPMDLSLMGDNIKDGLYGSTEAFIADVQWILHNSIIFNTLQSKLTAGARALVRSCRAEMGEIEACPECYAAAHARRPTWFTDVCTTPHVLLWAKLKGFPYWPAKGMSVNSTGLVDVRFFGAHDRAWVPAKDCFLYSEKDPNAFRTKRQDIIESMKEAEQHICNISKKFGKFVYPPFKTPFDPRELTAQLKLMIPAFEGDVRSLVKEKTSPAAVKEKSRSNSKSSKCSFNDGDISESEDTLITAARKMADGAEIAKLEEDDNNTDKDLMDLDNIIPHTKLKDESAASARKRRRSELEEAIITVIETSGSCANVTNEKRPRLDDSAEAKADEANKEVEEILQVIEIPKEDNETPGSTGDSAPTTDSEPSSNTEKEKIQRVTPIRIALVAKDRRHTRRSSLYKEPTAKIITPNKDEKLTPLRPKSSRAEKAEKSEKPHRSDKAEKSLTKSEKVEKLTSKTDKNDKTPNLKIEKVEKTPTEKSSREDRSRSEKRRNSRNNRSLNSSATRSSDKPSERRSERSIESNKEKNKDTTNQVKDKGEPDKSRVEKQMSPNPVAEAQSPKPVKERLQYDDDTTLAVIAREAGKSVATENHTGLPTITSVRSLSTTAQNTNTTIIKTSTAANTVEITLESSSESSIFTPTSTDNVTNMKDAVSKLQRLRNDAEPAKNQSVGRVGVRAFARMTSPEKQKKDDIQIEIKSEPIELDDADRHMEKMDLMNAFKLRPVNPPNPPNPPNLPNPPNQPSNLREVRINFNKVVLTSINPAANRKAPTKPPEVRPRAKKTFPQPKKPEEGRSELNSKNSMVYIPIQPPATQAPVRLPRPTHSAQITLRPPAPVSSAANNLVNTVTTPLMQAKISSPPTTTSASIPSTVANSVASVATVPTVHTVPLMTSVNGQWMFSFQPVMSVGAIENAPSPPILNGISERGGPLLALSPAGVGGAPPPGPLPAAPPAPLAAPLTAPLAPLVTPSALVTPVPVPNRPPPENNTPGEPPRLQQRPGAVLLNPLDVSTPIGSMPPPSSAGPLTAKLNQNAVKLTDFFRTLLEDSLEKLDEPAAQLTTLKLQLEQARWQHQQELDEVKHNHELTLAEMRASFEKERLRAVSEARRTTQAELEAAIRAAKTKQWCANCSQEAQFYCCWNTSYCDYPCQRAHWKQHFAVCQQRSQDSNNGEPPSSPENRLQPQPDLPVLQKNTCAPTLTVGGKLAPFRVSTQDRHSNNSKASIIVSMVEDPSGNQSMKCLGTYKPSPPTQMPPIIINKQIMNNEENANKKVVSSTGGYLIVGTGTNTPSRRAHTVQYYT</sequence>
<feature type="region of interest" description="Disordered" evidence="14">
    <location>
        <begin position="1263"/>
        <end position="1300"/>
    </location>
</feature>
<keyword evidence="3" id="KW-0158">Chromosome</keyword>
<dbReference type="InterPro" id="IPR001487">
    <property type="entry name" value="Bromodomain"/>
</dbReference>
<feature type="compositionally biased region" description="Basic and acidic residues" evidence="14">
    <location>
        <begin position="819"/>
        <end position="841"/>
    </location>
</feature>
<feature type="compositionally biased region" description="Pro residues" evidence="14">
    <location>
        <begin position="1228"/>
        <end position="1245"/>
    </location>
</feature>
<evidence type="ECO:0000256" key="5">
    <source>
        <dbReference type="ARBA" id="ARBA00022771"/>
    </source>
</evidence>
<feature type="region of interest" description="Disordered" evidence="14">
    <location>
        <begin position="1224"/>
        <end position="1249"/>
    </location>
</feature>
<evidence type="ECO:0000256" key="6">
    <source>
        <dbReference type="ARBA" id="ARBA00022833"/>
    </source>
</evidence>
<keyword evidence="5 13" id="KW-0863">Zinc-finger</keyword>
<evidence type="ECO:0000259" key="16">
    <source>
        <dbReference type="PROSITE" id="PS50016"/>
    </source>
</evidence>
<dbReference type="FunFam" id="6.10.140.2220:FF:000002">
    <property type="entry name" value="Protein kinase C-binding protein 1 isoform C"/>
    <property type="match status" value="1"/>
</dbReference>
<dbReference type="Gene3D" id="1.20.920.10">
    <property type="entry name" value="Bromodomain-like"/>
    <property type="match status" value="1"/>
</dbReference>
<evidence type="ECO:0000259" key="18">
    <source>
        <dbReference type="PROSITE" id="PS50865"/>
    </source>
</evidence>
<dbReference type="InterPro" id="IPR011011">
    <property type="entry name" value="Znf_FYVE_PHD"/>
</dbReference>
<reference evidence="19" key="1">
    <citation type="submission" date="2021-12" db="EMBL/GenBank/DDBJ databases">
        <authorList>
            <person name="King R."/>
        </authorList>
    </citation>
    <scope>NUCLEOTIDE SEQUENCE</scope>
</reference>
<dbReference type="GO" id="GO:0005737">
    <property type="term" value="C:cytoplasm"/>
    <property type="evidence" value="ECO:0007669"/>
    <property type="project" value="TreeGrafter"/>
</dbReference>
<feature type="compositionally biased region" description="Basic and acidic residues" evidence="14">
    <location>
        <begin position="712"/>
        <end position="723"/>
    </location>
</feature>
<feature type="region of interest" description="Disordered" evidence="14">
    <location>
        <begin position="271"/>
        <end position="324"/>
    </location>
</feature>
<dbReference type="InterPro" id="IPR000313">
    <property type="entry name" value="PWWP_dom"/>
</dbReference>
<evidence type="ECO:0000313" key="20">
    <source>
        <dbReference type="Proteomes" id="UP001154114"/>
    </source>
</evidence>
<dbReference type="InterPro" id="IPR013083">
    <property type="entry name" value="Znf_RING/FYVE/PHD"/>
</dbReference>
<evidence type="ECO:0000256" key="1">
    <source>
        <dbReference type="ARBA" id="ARBA00004123"/>
    </source>
</evidence>
<comment type="subcellular location">
    <subcellularLocation>
        <location evidence="2">Chromosome</location>
    </subcellularLocation>
    <subcellularLocation>
        <location evidence="1">Nucleus</location>
    </subcellularLocation>
</comment>
<dbReference type="PROSITE" id="PS50014">
    <property type="entry name" value="BROMODOMAIN_2"/>
    <property type="match status" value="1"/>
</dbReference>
<feature type="domain" description="PWWP" evidence="17">
    <location>
        <begin position="592"/>
        <end position="643"/>
    </location>
</feature>
<dbReference type="PROSITE" id="PS50016">
    <property type="entry name" value="ZF_PHD_2"/>
    <property type="match status" value="1"/>
</dbReference>
<dbReference type="PROSITE" id="PS50812">
    <property type="entry name" value="PWWP"/>
    <property type="match status" value="1"/>
</dbReference>
<accession>A0A9P0FVD7</accession>
<feature type="region of interest" description="Disordered" evidence="14">
    <location>
        <begin position="1476"/>
        <end position="1499"/>
    </location>
</feature>
<feature type="compositionally biased region" description="Low complexity" evidence="14">
    <location>
        <begin position="1000"/>
        <end position="1010"/>
    </location>
</feature>
<feature type="compositionally biased region" description="Basic and acidic residues" evidence="14">
    <location>
        <begin position="1291"/>
        <end position="1300"/>
    </location>
</feature>
<dbReference type="EMBL" id="LR824006">
    <property type="protein sequence ID" value="CAH0600377.1"/>
    <property type="molecule type" value="Genomic_DNA"/>
</dbReference>
<dbReference type="GO" id="GO:0140006">
    <property type="term" value="F:histone H3 reader activity"/>
    <property type="evidence" value="ECO:0007669"/>
    <property type="project" value="UniProtKB-ARBA"/>
</dbReference>
<dbReference type="Pfam" id="PF23460">
    <property type="entry name" value="ZMYND8_CC"/>
    <property type="match status" value="1"/>
</dbReference>
<dbReference type="GO" id="GO:0003714">
    <property type="term" value="F:transcription corepressor activity"/>
    <property type="evidence" value="ECO:0007669"/>
    <property type="project" value="TreeGrafter"/>
</dbReference>
<feature type="compositionally biased region" description="Polar residues" evidence="14">
    <location>
        <begin position="279"/>
        <end position="293"/>
    </location>
</feature>
<feature type="compositionally biased region" description="Polar residues" evidence="14">
    <location>
        <begin position="12"/>
        <end position="30"/>
    </location>
</feature>
<dbReference type="Pfam" id="PF00439">
    <property type="entry name" value="Bromodomain"/>
    <property type="match status" value="1"/>
</dbReference>
<dbReference type="Pfam" id="PF00855">
    <property type="entry name" value="PWWP"/>
    <property type="match status" value="1"/>
</dbReference>
<keyword evidence="10" id="KW-0804">Transcription</keyword>
<feature type="compositionally biased region" description="Basic and acidic residues" evidence="14">
    <location>
        <begin position="1011"/>
        <end position="1051"/>
    </location>
</feature>
<dbReference type="PANTHER" id="PTHR46453">
    <property type="entry name" value="PROTEIN KINASE C-BINDING PROTEIN 1"/>
    <property type="match status" value="1"/>
</dbReference>
<dbReference type="GO" id="GO:0005694">
    <property type="term" value="C:chromosome"/>
    <property type="evidence" value="ECO:0007669"/>
    <property type="project" value="UniProtKB-SubCell"/>
</dbReference>
<feature type="compositionally biased region" description="Polar residues" evidence="14">
    <location>
        <begin position="55"/>
        <end position="68"/>
    </location>
</feature>
<dbReference type="PROSITE" id="PS50865">
    <property type="entry name" value="ZF_MYND_2"/>
    <property type="match status" value="1"/>
</dbReference>
<dbReference type="GO" id="GO:0005634">
    <property type="term" value="C:nucleus"/>
    <property type="evidence" value="ECO:0007669"/>
    <property type="project" value="UniProtKB-SubCell"/>
</dbReference>
<feature type="compositionally biased region" description="Polar residues" evidence="14">
    <location>
        <begin position="1666"/>
        <end position="1683"/>
    </location>
</feature>
<evidence type="ECO:0000256" key="8">
    <source>
        <dbReference type="ARBA" id="ARBA00023015"/>
    </source>
</evidence>
<dbReference type="InterPro" id="IPR036427">
    <property type="entry name" value="Bromodomain-like_sf"/>
</dbReference>
<feature type="compositionally biased region" description="Basic and acidic residues" evidence="14">
    <location>
        <begin position="928"/>
        <end position="991"/>
    </location>
</feature>
<keyword evidence="6" id="KW-0862">Zinc</keyword>
<dbReference type="Gene3D" id="3.30.40.10">
    <property type="entry name" value="Zinc/RING finger domain, C3HC4 (zinc finger)"/>
    <property type="match status" value="1"/>
</dbReference>
<evidence type="ECO:0008006" key="21">
    <source>
        <dbReference type="Google" id="ProtNLM"/>
    </source>
</evidence>
<dbReference type="Gene3D" id="6.10.140.2220">
    <property type="match status" value="1"/>
</dbReference>
<feature type="compositionally biased region" description="Pro residues" evidence="14">
    <location>
        <begin position="1478"/>
        <end position="1494"/>
    </location>
</feature>
<dbReference type="InterPro" id="IPR044075">
    <property type="entry name" value="PRKCBP1_PHD"/>
</dbReference>
<evidence type="ECO:0000256" key="3">
    <source>
        <dbReference type="ARBA" id="ARBA00022454"/>
    </source>
</evidence>
<organism evidence="19 20">
    <name type="scientific">Chrysodeixis includens</name>
    <name type="common">Soybean looper</name>
    <name type="synonym">Pseudoplusia includens</name>
    <dbReference type="NCBI Taxonomy" id="689277"/>
    <lineage>
        <taxon>Eukaryota</taxon>
        <taxon>Metazoa</taxon>
        <taxon>Ecdysozoa</taxon>
        <taxon>Arthropoda</taxon>
        <taxon>Hexapoda</taxon>
        <taxon>Insecta</taxon>
        <taxon>Pterygota</taxon>
        <taxon>Neoptera</taxon>
        <taxon>Endopterygota</taxon>
        <taxon>Lepidoptera</taxon>
        <taxon>Glossata</taxon>
        <taxon>Ditrysia</taxon>
        <taxon>Noctuoidea</taxon>
        <taxon>Noctuidae</taxon>
        <taxon>Plusiinae</taxon>
        <taxon>Chrysodeixis</taxon>
    </lineage>
</organism>
<dbReference type="PROSITE" id="PS01360">
    <property type="entry name" value="ZF_MYND_1"/>
    <property type="match status" value="1"/>
</dbReference>
<keyword evidence="11" id="KW-0539">Nucleus</keyword>
<evidence type="ECO:0000256" key="12">
    <source>
        <dbReference type="PROSITE-ProRule" id="PRU00035"/>
    </source>
</evidence>
<keyword evidence="8" id="KW-0805">Transcription regulation</keyword>